<evidence type="ECO:0000256" key="9">
    <source>
        <dbReference type="ARBA" id="ARBA00011384"/>
    </source>
</evidence>
<dbReference type="GO" id="GO:0014898">
    <property type="term" value="P:cardiac muscle hypertrophy in response to stress"/>
    <property type="evidence" value="ECO:0007669"/>
    <property type="project" value="Ensembl"/>
</dbReference>
<comment type="subcellular location">
    <subcellularLocation>
        <location evidence="7 21">Secreted</location>
    </subcellularLocation>
</comment>
<dbReference type="CTD" id="4878"/>
<dbReference type="GeneID" id="114029551"/>
<evidence type="ECO:0000256" key="11">
    <source>
        <dbReference type="ARBA" id="ARBA00022525"/>
    </source>
</evidence>
<dbReference type="PRINTS" id="PR00711">
    <property type="entry name" value="ANATPEPTIDE"/>
</dbReference>
<evidence type="ECO:0000256" key="3">
    <source>
        <dbReference type="ARBA" id="ARBA00002948"/>
    </source>
</evidence>
<dbReference type="GO" id="GO:0097746">
    <property type="term" value="P:blood vessel diameter maintenance"/>
    <property type="evidence" value="ECO:0007669"/>
    <property type="project" value="UniProtKB-KW"/>
</dbReference>
<dbReference type="GO" id="GO:0032991">
    <property type="term" value="C:protein-containing complex"/>
    <property type="evidence" value="ECO:0007669"/>
    <property type="project" value="Ensembl"/>
</dbReference>
<comment type="subunit">
    <text evidence="9">Homodimer; disulfide-linked antiparallel dimer.</text>
</comment>
<dbReference type="GO" id="GO:0005184">
    <property type="term" value="F:neuropeptide hormone activity"/>
    <property type="evidence" value="ECO:0007669"/>
    <property type="project" value="Ensembl"/>
</dbReference>
<evidence type="ECO:0000256" key="14">
    <source>
        <dbReference type="ARBA" id="ARBA00023157"/>
    </source>
</evidence>
<dbReference type="GO" id="GO:0019934">
    <property type="term" value="P:cGMP-mediated signaling"/>
    <property type="evidence" value="ECO:0007669"/>
    <property type="project" value="TreeGrafter"/>
</dbReference>
<dbReference type="GO" id="GO:0051427">
    <property type="term" value="F:hormone receptor binding"/>
    <property type="evidence" value="ECO:0007669"/>
    <property type="project" value="Ensembl"/>
</dbReference>
<dbReference type="InterPro" id="IPR050787">
    <property type="entry name" value="Natriuretic_peptide"/>
</dbReference>
<evidence type="ECO:0000256" key="8">
    <source>
        <dbReference type="ARBA" id="ARBA00009041"/>
    </source>
</evidence>
<dbReference type="GO" id="GO:0007218">
    <property type="term" value="P:neuropeptide signaling pathway"/>
    <property type="evidence" value="ECO:0007669"/>
    <property type="project" value="Ensembl"/>
</dbReference>
<comment type="function">
    <text evidence="6">May have a role in cardio-renal homeostasis through regulation of natriuresis and vasodilation. In vivo promotes natriuresis. In vitro, selectively vasodilates intestinal and vascular smooth muscle strips.</text>
</comment>
<accession>A0A4X2MAE1</accession>
<evidence type="ECO:0000256" key="15">
    <source>
        <dbReference type="ARBA" id="ARBA00030903"/>
    </source>
</evidence>
<dbReference type="GO" id="GO:0006182">
    <property type="term" value="P:cGMP biosynthetic process"/>
    <property type="evidence" value="ECO:0007669"/>
    <property type="project" value="Ensembl"/>
</dbReference>
<keyword evidence="11" id="KW-0964">Secreted</keyword>
<dbReference type="RefSeq" id="XP_027699848.1">
    <property type="nucleotide sequence ID" value="XM_027844047.1"/>
</dbReference>
<evidence type="ECO:0000256" key="18">
    <source>
        <dbReference type="ARBA" id="ARBA00032736"/>
    </source>
</evidence>
<evidence type="ECO:0000256" key="1">
    <source>
        <dbReference type="ARBA" id="ARBA00002352"/>
    </source>
</evidence>
<dbReference type="PANTHER" id="PTHR14066:SF2">
    <property type="entry name" value="NATRIURETIC PEPTIDES A"/>
    <property type="match status" value="1"/>
</dbReference>
<keyword evidence="24" id="KW-1185">Reference proteome</keyword>
<dbReference type="InterPro" id="IPR030480">
    <property type="entry name" value="Natr_peptide_CS"/>
</dbReference>
<dbReference type="GO" id="GO:0003085">
    <property type="term" value="P:negative regulation of systemic arterial blood pressure"/>
    <property type="evidence" value="ECO:0007669"/>
    <property type="project" value="TreeGrafter"/>
</dbReference>
<dbReference type="InterPro" id="IPR000663">
    <property type="entry name" value="Natr_peptide"/>
</dbReference>
<dbReference type="OMA" id="GPWDASD"/>
<dbReference type="InterPro" id="IPR002407">
    <property type="entry name" value="Natriuretic_peptide_atrial"/>
</dbReference>
<dbReference type="GO" id="GO:0010460">
    <property type="term" value="P:positive regulation of heart rate"/>
    <property type="evidence" value="ECO:0007669"/>
    <property type="project" value="Ensembl"/>
</dbReference>
<dbReference type="PANTHER" id="PTHR14066">
    <property type="entry name" value="ATRIAL NATRIURETIC FACTOR PRECURSOR"/>
    <property type="match status" value="1"/>
</dbReference>
<dbReference type="GO" id="GO:0030250">
    <property type="term" value="F:guanylate cyclase activator activity"/>
    <property type="evidence" value="ECO:0007669"/>
    <property type="project" value="Ensembl"/>
</dbReference>
<dbReference type="GO" id="GO:0005737">
    <property type="term" value="C:cytoplasm"/>
    <property type="evidence" value="ECO:0007669"/>
    <property type="project" value="Ensembl"/>
</dbReference>
<dbReference type="Ensembl" id="ENSVURT00010035749.1">
    <property type="protein sequence ID" value="ENSVURP00010031386.1"/>
    <property type="gene ID" value="ENSVURG00010024013.1"/>
</dbReference>
<dbReference type="GO" id="GO:0007565">
    <property type="term" value="P:female pregnancy"/>
    <property type="evidence" value="ECO:0007669"/>
    <property type="project" value="Ensembl"/>
</dbReference>
<gene>
    <name evidence="23" type="primary">NPPA</name>
</gene>
<evidence type="ECO:0000256" key="19">
    <source>
        <dbReference type="ARBA" id="ARBA00033220"/>
    </source>
</evidence>
<evidence type="ECO:0000313" key="24">
    <source>
        <dbReference type="Proteomes" id="UP000314987"/>
    </source>
</evidence>
<dbReference type="STRING" id="29139.ENSVURP00010031386"/>
<comment type="function">
    <text evidence="4">May have a role in cardio-renal homeostasis through regulation of regulation of natriuresis and vasodilation. In vivo promotes natriuresis. In vitro, vasodilates intestinal smooth muscle but not smooth muscle strips.</text>
</comment>
<feature type="chain" id="PRO_5021315960" description="Natriuretic peptides A" evidence="22">
    <location>
        <begin position="26"/>
        <end position="144"/>
    </location>
</feature>
<reference evidence="23" key="3">
    <citation type="submission" date="2025-09" db="UniProtKB">
        <authorList>
            <consortium name="Ensembl"/>
        </authorList>
    </citation>
    <scope>IDENTIFICATION</scope>
</reference>
<evidence type="ECO:0000256" key="20">
    <source>
        <dbReference type="ARBA" id="ARBA00045221"/>
    </source>
</evidence>
<sequence>MGSFTIISINILLLLTLQLQGRAKANPVSNNDLVDFKNLLERLEDKIPLEDEVMASQGLNEQNEEAEEVLSPLSSWSGEVRPAQREAAVNRGTWEQSERSALLKNKLRALLTSPRSLRRSSSCFGGRIDRIGAQSGLGCNSFRF</sequence>
<evidence type="ECO:0000256" key="17">
    <source>
        <dbReference type="ARBA" id="ARBA00031619"/>
    </source>
</evidence>
<evidence type="ECO:0000256" key="4">
    <source>
        <dbReference type="ARBA" id="ARBA00003244"/>
    </source>
</evidence>
<dbReference type="GO" id="GO:0043114">
    <property type="term" value="P:regulation of vascular permeability"/>
    <property type="evidence" value="ECO:0007669"/>
    <property type="project" value="Ensembl"/>
</dbReference>
<comment type="function">
    <text evidence="3">May have a role in cardio-renal homeostasis through regulation of natriuresis and vasodilation. In vivo promotes natriuresis. In vitro, selectively vasodilates intestinal smooth muscle but not vascular smooth muscle strips.</text>
</comment>
<dbReference type="GO" id="GO:0007168">
    <property type="term" value="P:receptor guanylyl cyclase signaling pathway"/>
    <property type="evidence" value="ECO:0007669"/>
    <property type="project" value="Ensembl"/>
</dbReference>
<comment type="function">
    <text evidence="20">May have a role in cardio-renal homeostasis through regulation of natriuresis, diuresis, vasodilation, and inhibiting aldosterone synthesis. In vitro, promotes the production of cGMP and induces vasodilation. May promote natriuresis, at least in part, by enhancing prostaglandin E2 synthesis resulting in the inhibition of renal Na+-K+-ATPase. However reports on the involvement of this peptide in mammal blood volume and blood pressure homeostasis are conflicting; according to a report, in vivo it is not sufficient to activate cGMP and does not inhibit collecting duct transport nor effect diuresis and natriuresis. Appears to bind to specific receptors that are distinct from the receptors bound by atrial natriuretic peptide and vessel dilator. Possibly enhances protein excretion in urine by decreasing proximal tubular protein reabsorption.</text>
</comment>
<evidence type="ECO:0000256" key="6">
    <source>
        <dbReference type="ARBA" id="ARBA00003360"/>
    </source>
</evidence>
<evidence type="ECO:0000256" key="5">
    <source>
        <dbReference type="ARBA" id="ARBA00003298"/>
    </source>
</evidence>
<keyword evidence="22" id="KW-0732">Signal</keyword>
<dbReference type="GO" id="GO:0006457">
    <property type="term" value="P:protein folding"/>
    <property type="evidence" value="ECO:0007669"/>
    <property type="project" value="Ensembl"/>
</dbReference>
<dbReference type="GO" id="GO:0071855">
    <property type="term" value="F:neuropeptide receptor binding"/>
    <property type="evidence" value="ECO:0007669"/>
    <property type="project" value="Ensembl"/>
</dbReference>
<dbReference type="GO" id="GO:0060452">
    <property type="term" value="P:positive regulation of cardiac muscle contraction"/>
    <property type="evidence" value="ECO:0007669"/>
    <property type="project" value="Ensembl"/>
</dbReference>
<evidence type="ECO:0000256" key="10">
    <source>
        <dbReference type="ARBA" id="ARBA00020078"/>
    </source>
</evidence>
<evidence type="ECO:0000256" key="22">
    <source>
        <dbReference type="SAM" id="SignalP"/>
    </source>
</evidence>
<dbReference type="GO" id="GO:0005615">
    <property type="term" value="C:extracellular space"/>
    <property type="evidence" value="ECO:0007669"/>
    <property type="project" value="Ensembl"/>
</dbReference>
<evidence type="ECO:0000256" key="16">
    <source>
        <dbReference type="ARBA" id="ARBA00031144"/>
    </source>
</evidence>
<evidence type="ECO:0000256" key="2">
    <source>
        <dbReference type="ARBA" id="ARBA00002857"/>
    </source>
</evidence>
<name>A0A4X2MAE1_VOMUR</name>
<dbReference type="PROSITE" id="PS00263">
    <property type="entry name" value="NATRIURETIC_PEPTIDE"/>
    <property type="match status" value="1"/>
</dbReference>
<comment type="function">
    <text evidence="1">May have a role in cardio-renal homeostasis through regulation of natriuresis and vasodilation. In vivo promotes natriuresis and in vitro, vasodilates renal artery strips.</text>
</comment>
<keyword evidence="14" id="KW-1015">Disulfide bond</keyword>
<reference evidence="23" key="2">
    <citation type="submission" date="2025-08" db="UniProtKB">
        <authorList>
            <consortium name="Ensembl"/>
        </authorList>
    </citation>
    <scope>IDENTIFICATION</scope>
</reference>
<dbReference type="GeneTree" id="ENSGT00940000154513"/>
<dbReference type="GO" id="GO:0060372">
    <property type="term" value="P:regulation of atrial cardiac muscle cell membrane repolarization"/>
    <property type="evidence" value="ECO:0007669"/>
    <property type="project" value="Ensembl"/>
</dbReference>
<dbReference type="AlphaFoldDB" id="A0A4X2MAE1"/>
<comment type="function">
    <text evidence="2">Hormone produced in the kidneys that appears to be important for maintaining cardio-renal homeostasis. Mediates vasodilation, natriuresis and diuresis primarily in the renal system, in order to maintain the extracellular fluid volume and control the fluid-electrolyte balance. Specifically binds and stimulates cGMP production by renal transmembrane receptors, likely NPR1. Urodilatin not ANP, may be the natriuretic peptide responsible for the regulation of sodium and water homeostasis in the kidney.</text>
</comment>
<keyword evidence="12" id="KW-0372">Hormone</keyword>
<dbReference type="SMART" id="SM00183">
    <property type="entry name" value="NAT_PEP"/>
    <property type="match status" value="1"/>
</dbReference>
<dbReference type="OrthoDB" id="8865096at2759"/>
<proteinExistence type="inferred from homology"/>
<comment type="similarity">
    <text evidence="8 21">Belongs to the natriuretic peptide family.</text>
</comment>
<dbReference type="Pfam" id="PF00212">
    <property type="entry name" value="ANP"/>
    <property type="match status" value="1"/>
</dbReference>
<evidence type="ECO:0000256" key="13">
    <source>
        <dbReference type="ARBA" id="ARBA00022858"/>
    </source>
</evidence>
<feature type="signal peptide" evidence="22">
    <location>
        <begin position="1"/>
        <end position="25"/>
    </location>
</feature>
<dbReference type="Proteomes" id="UP000314987">
    <property type="component" value="Unassembled WGS sequence"/>
</dbReference>
<evidence type="ECO:0000256" key="21">
    <source>
        <dbReference type="RuleBase" id="RU003686"/>
    </source>
</evidence>
<evidence type="ECO:0000256" key="7">
    <source>
        <dbReference type="ARBA" id="ARBA00004613"/>
    </source>
</evidence>
<evidence type="ECO:0000313" key="23">
    <source>
        <dbReference type="Ensembl" id="ENSVURP00010031386.1"/>
    </source>
</evidence>
<protein>
    <recommendedName>
        <fullName evidence="10">Natriuretic peptides A</fullName>
    </recommendedName>
    <alternativeName>
        <fullName evidence="17">Atrial natriuretic factor prohormone</fullName>
    </alternativeName>
    <alternativeName>
        <fullName evidence="18">Atrial natriuretic peptide prohormone</fullName>
    </alternativeName>
    <alternativeName>
        <fullName evidence="16">Atriopeptigen</fullName>
    </alternativeName>
    <alternativeName>
        <fullName evidence="15">Cardiodilatin</fullName>
    </alternativeName>
    <alternativeName>
        <fullName evidence="19">preproCDD-ANF</fullName>
    </alternativeName>
</protein>
<reference evidence="24" key="1">
    <citation type="submission" date="2018-12" db="EMBL/GenBank/DDBJ databases">
        <authorList>
            <person name="Yazar S."/>
        </authorList>
    </citation>
    <scope>NUCLEOTIDE SEQUENCE [LARGE SCALE GENOMIC DNA]</scope>
</reference>
<evidence type="ECO:0000256" key="12">
    <source>
        <dbReference type="ARBA" id="ARBA00022702"/>
    </source>
</evidence>
<comment type="function">
    <text evidence="5">May have a role in cardio-renal homeostasis through regulation of diuresis and inhibiting aldosterone synthesis. In vitro, promotes the production of cGMP and induces vasodilation. May promote natriuresis, at least in part, by enhancing prostaglandin E2 synthesis resulting in the inhibition of renal Na+-K+-ATPase. May have a role in potassium excretion but not sodium excretion (natriuresis). Possibly enhances protein excretion in urine by decreasing proximal tubular protein reabsorption.</text>
</comment>
<organism evidence="23 24">
    <name type="scientific">Vombatus ursinus</name>
    <name type="common">Common wombat</name>
    <dbReference type="NCBI Taxonomy" id="29139"/>
    <lineage>
        <taxon>Eukaryota</taxon>
        <taxon>Metazoa</taxon>
        <taxon>Chordata</taxon>
        <taxon>Craniata</taxon>
        <taxon>Vertebrata</taxon>
        <taxon>Euteleostomi</taxon>
        <taxon>Mammalia</taxon>
        <taxon>Metatheria</taxon>
        <taxon>Diprotodontia</taxon>
        <taxon>Vombatidae</taxon>
        <taxon>Vombatus</taxon>
    </lineage>
</organism>
<dbReference type="GO" id="GO:0036376">
    <property type="term" value="P:sodium ion export across plasma membrane"/>
    <property type="evidence" value="ECO:0007669"/>
    <property type="project" value="Ensembl"/>
</dbReference>
<dbReference type="PRINTS" id="PR00710">
    <property type="entry name" value="NATPEPTIDES"/>
</dbReference>
<dbReference type="GO" id="GO:1903766">
    <property type="term" value="P:positive regulation of potassium ion export across plasma membrane"/>
    <property type="evidence" value="ECO:0007669"/>
    <property type="project" value="Ensembl"/>
</dbReference>
<keyword evidence="13 21" id="KW-0838">Vasoactive</keyword>